<keyword evidence="3" id="KW-1185">Reference proteome</keyword>
<proteinExistence type="predicted"/>
<dbReference type="EMBL" id="JACHJW010000001">
    <property type="protein sequence ID" value="MBB4959193.1"/>
    <property type="molecule type" value="Genomic_DNA"/>
</dbReference>
<accession>A0A7W7WQD9</accession>
<dbReference type="Proteomes" id="UP000578819">
    <property type="component" value="Unassembled WGS sequence"/>
</dbReference>
<keyword evidence="1" id="KW-1133">Transmembrane helix</keyword>
<evidence type="ECO:0000313" key="2">
    <source>
        <dbReference type="EMBL" id="MBB4959193.1"/>
    </source>
</evidence>
<sequence length="212" mass="21363">MNLDLVALLAITALWLAAGIVAEGLPRPATARAMRRRTGWLAGLTLTGLVGLAVLGTAALTSQDPVTTSQNLVTTRQAPTDAAMAGLALPVVPAAVVALGSVRRLRRLWTGATAFASAPGTPTAPALTAGAAHPMIALPIQITGLATLPVAATAADLLPLTGPNLIGLVLTGAVLVVATIGVRHALRHSRLTEAVVTVRPRSPRAAGGVLHV</sequence>
<gene>
    <name evidence="2" type="ORF">FHR38_002926</name>
</gene>
<keyword evidence="1" id="KW-0472">Membrane</keyword>
<protein>
    <submittedName>
        <fullName evidence="2">Uncharacterized protein</fullName>
    </submittedName>
</protein>
<feature type="transmembrane region" description="Helical" evidence="1">
    <location>
        <begin position="38"/>
        <end position="61"/>
    </location>
</feature>
<organism evidence="2 3">
    <name type="scientific">Micromonospora polyrhachis</name>
    <dbReference type="NCBI Taxonomy" id="1282883"/>
    <lineage>
        <taxon>Bacteria</taxon>
        <taxon>Bacillati</taxon>
        <taxon>Actinomycetota</taxon>
        <taxon>Actinomycetes</taxon>
        <taxon>Micromonosporales</taxon>
        <taxon>Micromonosporaceae</taxon>
        <taxon>Micromonospora</taxon>
    </lineage>
</organism>
<name>A0A7W7WQD9_9ACTN</name>
<dbReference type="AlphaFoldDB" id="A0A7W7WQD9"/>
<reference evidence="2 3" key="1">
    <citation type="submission" date="2020-08" db="EMBL/GenBank/DDBJ databases">
        <title>Sequencing the genomes of 1000 actinobacteria strains.</title>
        <authorList>
            <person name="Klenk H.-P."/>
        </authorList>
    </citation>
    <scope>NUCLEOTIDE SEQUENCE [LARGE SCALE GENOMIC DNA]</scope>
    <source>
        <strain evidence="2 3">DSM 45886</strain>
    </source>
</reference>
<evidence type="ECO:0000256" key="1">
    <source>
        <dbReference type="SAM" id="Phobius"/>
    </source>
</evidence>
<feature type="transmembrane region" description="Helical" evidence="1">
    <location>
        <begin position="165"/>
        <end position="182"/>
    </location>
</feature>
<evidence type="ECO:0000313" key="3">
    <source>
        <dbReference type="Proteomes" id="UP000578819"/>
    </source>
</evidence>
<comment type="caution">
    <text evidence="2">The sequence shown here is derived from an EMBL/GenBank/DDBJ whole genome shotgun (WGS) entry which is preliminary data.</text>
</comment>
<feature type="transmembrane region" description="Helical" evidence="1">
    <location>
        <begin position="82"/>
        <end position="102"/>
    </location>
</feature>
<dbReference type="RefSeq" id="WP_312882137.1">
    <property type="nucleotide sequence ID" value="NZ_JACHJW010000001.1"/>
</dbReference>
<keyword evidence="1" id="KW-0812">Transmembrane</keyword>